<dbReference type="AlphaFoldDB" id="A0A323UNY2"/>
<dbReference type="InterPro" id="IPR050366">
    <property type="entry name" value="BP-dependent_transpt_permease"/>
</dbReference>
<feature type="transmembrane region" description="Helical" evidence="7">
    <location>
        <begin position="68"/>
        <end position="92"/>
    </location>
</feature>
<dbReference type="Pfam" id="PF00528">
    <property type="entry name" value="BPD_transp_1"/>
    <property type="match status" value="1"/>
</dbReference>
<feature type="transmembrane region" description="Helical" evidence="7">
    <location>
        <begin position="184"/>
        <end position="210"/>
    </location>
</feature>
<evidence type="ECO:0000256" key="2">
    <source>
        <dbReference type="ARBA" id="ARBA00022448"/>
    </source>
</evidence>
<keyword evidence="3" id="KW-1003">Cell membrane</keyword>
<dbReference type="Pfam" id="PF12911">
    <property type="entry name" value="OppC_N"/>
    <property type="match status" value="1"/>
</dbReference>
<dbReference type="PANTHER" id="PTHR43386">
    <property type="entry name" value="OLIGOPEPTIDE TRANSPORT SYSTEM PERMEASE PROTEIN APPC"/>
    <property type="match status" value="1"/>
</dbReference>
<keyword evidence="2 7" id="KW-0813">Transport</keyword>
<dbReference type="EMBL" id="QKQS01000003">
    <property type="protein sequence ID" value="PZA13773.1"/>
    <property type="molecule type" value="Genomic_DNA"/>
</dbReference>
<name>A0A323UNY2_RHOPL</name>
<dbReference type="InterPro" id="IPR000515">
    <property type="entry name" value="MetI-like"/>
</dbReference>
<feature type="domain" description="ABC transmembrane type-1" evidence="8">
    <location>
        <begin position="64"/>
        <end position="252"/>
    </location>
</feature>
<evidence type="ECO:0000256" key="4">
    <source>
        <dbReference type="ARBA" id="ARBA00022692"/>
    </source>
</evidence>
<dbReference type="InterPro" id="IPR025966">
    <property type="entry name" value="OppC_N"/>
</dbReference>
<keyword evidence="4 7" id="KW-0812">Transmembrane</keyword>
<evidence type="ECO:0000313" key="9">
    <source>
        <dbReference type="EMBL" id="PZA13773.1"/>
    </source>
</evidence>
<keyword evidence="5 7" id="KW-1133">Transmembrane helix</keyword>
<keyword evidence="6 7" id="KW-0472">Membrane</keyword>
<accession>A0A323UNY2</accession>
<feature type="transmembrane region" description="Helical" evidence="7">
    <location>
        <begin position="230"/>
        <end position="252"/>
    </location>
</feature>
<dbReference type="SUPFAM" id="SSF161098">
    <property type="entry name" value="MetI-like"/>
    <property type="match status" value="1"/>
</dbReference>
<comment type="caution">
    <text evidence="9">The sequence shown here is derived from an EMBL/GenBank/DDBJ whole genome shotgun (WGS) entry which is preliminary data.</text>
</comment>
<dbReference type="OrthoDB" id="9805884at2"/>
<proteinExistence type="inferred from homology"/>
<dbReference type="InterPro" id="IPR035906">
    <property type="entry name" value="MetI-like_sf"/>
</dbReference>
<dbReference type="Proteomes" id="UP000248134">
    <property type="component" value="Unassembled WGS sequence"/>
</dbReference>
<evidence type="ECO:0000256" key="5">
    <source>
        <dbReference type="ARBA" id="ARBA00022989"/>
    </source>
</evidence>
<evidence type="ECO:0000256" key="1">
    <source>
        <dbReference type="ARBA" id="ARBA00004651"/>
    </source>
</evidence>
<evidence type="ECO:0000259" key="8">
    <source>
        <dbReference type="PROSITE" id="PS50928"/>
    </source>
</evidence>
<dbReference type="PROSITE" id="PS50928">
    <property type="entry name" value="ABC_TM1"/>
    <property type="match status" value="1"/>
</dbReference>
<comment type="subcellular location">
    <subcellularLocation>
        <location evidence="1 7">Cell membrane</location>
        <topology evidence="1 7">Multi-pass membrane protein</topology>
    </subcellularLocation>
</comment>
<dbReference type="GO" id="GO:0055085">
    <property type="term" value="P:transmembrane transport"/>
    <property type="evidence" value="ECO:0007669"/>
    <property type="project" value="InterPro"/>
</dbReference>
<reference evidence="9 10" key="1">
    <citation type="submission" date="2018-06" db="EMBL/GenBank/DDBJ databases">
        <title>Draft Whole-Genome Sequence of the purple photosynthetic bacterium Rhodospeudomonas palustris XCP.</title>
        <authorList>
            <person name="Rayyan A."/>
            <person name="Meyer T.E."/>
            <person name="Kyndt J.A."/>
        </authorList>
    </citation>
    <scope>NUCLEOTIDE SEQUENCE [LARGE SCALE GENOMIC DNA]</scope>
    <source>
        <strain evidence="9 10">XCP</strain>
    </source>
</reference>
<dbReference type="GO" id="GO:0005886">
    <property type="term" value="C:plasma membrane"/>
    <property type="evidence" value="ECO:0007669"/>
    <property type="project" value="UniProtKB-SubCell"/>
</dbReference>
<evidence type="ECO:0000313" key="10">
    <source>
        <dbReference type="Proteomes" id="UP000248134"/>
    </source>
</evidence>
<comment type="similarity">
    <text evidence="7">Belongs to the binding-protein-dependent transport system permease family.</text>
</comment>
<dbReference type="RefSeq" id="WP_110784271.1">
    <property type="nucleotide sequence ID" value="NZ_QKQS01000003.1"/>
</dbReference>
<evidence type="ECO:0000256" key="3">
    <source>
        <dbReference type="ARBA" id="ARBA00022475"/>
    </source>
</evidence>
<dbReference type="CDD" id="cd06261">
    <property type="entry name" value="TM_PBP2"/>
    <property type="match status" value="1"/>
</dbReference>
<evidence type="ECO:0000256" key="7">
    <source>
        <dbReference type="RuleBase" id="RU363032"/>
    </source>
</evidence>
<evidence type="ECO:0000256" key="6">
    <source>
        <dbReference type="ARBA" id="ARBA00023136"/>
    </source>
</evidence>
<gene>
    <name evidence="9" type="ORF">DNX69_01555</name>
</gene>
<protein>
    <recommendedName>
        <fullName evidence="8">ABC transmembrane type-1 domain-containing protein</fullName>
    </recommendedName>
</protein>
<feature type="transmembrane region" description="Helical" evidence="7">
    <location>
        <begin position="101"/>
        <end position="124"/>
    </location>
</feature>
<dbReference type="PANTHER" id="PTHR43386:SF25">
    <property type="entry name" value="PEPTIDE ABC TRANSPORTER PERMEASE PROTEIN"/>
    <property type="match status" value="1"/>
</dbReference>
<sequence length="257" mass="26474">MTRLQVVGLVLILAMLTLAAIGPAIAPSPNEQDLASALQPPSWDYLLGTDGLGRSVAARLATGSRTSLLIAVTAMTIALVLGTGLALAAALVPRLRGPIRWLLDIFQAFPSFVGILLLSGIFPPTPLTIAVNVALMSWPEPCRVALLAAESAMRSTAVEAAALVKLPRRSIALKLVLPRLADPLAALGAMLFGQAILQVAALGFLGLGLNPPAPEWGTMIAEALPYIADAPHLLIAPSAAIVASVGGMLLLADRAKA</sequence>
<organism evidence="9 10">
    <name type="scientific">Rhodopseudomonas palustris</name>
    <dbReference type="NCBI Taxonomy" id="1076"/>
    <lineage>
        <taxon>Bacteria</taxon>
        <taxon>Pseudomonadati</taxon>
        <taxon>Pseudomonadota</taxon>
        <taxon>Alphaproteobacteria</taxon>
        <taxon>Hyphomicrobiales</taxon>
        <taxon>Nitrobacteraceae</taxon>
        <taxon>Rhodopseudomonas</taxon>
    </lineage>
</organism>
<dbReference type="Gene3D" id="1.10.3720.10">
    <property type="entry name" value="MetI-like"/>
    <property type="match status" value="1"/>
</dbReference>